<dbReference type="Proteomes" id="UP000320876">
    <property type="component" value="Unassembled WGS sequence"/>
</dbReference>
<accession>A0A542DFK9</accession>
<reference evidence="1 2" key="1">
    <citation type="submission" date="2019-06" db="EMBL/GenBank/DDBJ databases">
        <title>Sequencing the genomes of 1000 actinobacteria strains.</title>
        <authorList>
            <person name="Klenk H.-P."/>
        </authorList>
    </citation>
    <scope>NUCLEOTIDE SEQUENCE [LARGE SCALE GENOMIC DNA]</scope>
    <source>
        <strain evidence="1 2">DSM 45679</strain>
    </source>
</reference>
<evidence type="ECO:0000313" key="1">
    <source>
        <dbReference type="EMBL" id="TQJ01860.1"/>
    </source>
</evidence>
<sequence>MYNGPGEYTLNPKTVTDDKGRIVTVRSHADAGEARTRGIETCNWVKVTVEAENAVGSRLWSYVNRVDWCYSNAIVTSISPIQIASDIPQWSNLAGWTYDGVKSKEQWDYYGDKWVYRNHTQAKFEYCPPRVICIDEALPEILIDTYADGGYDYDWAVG</sequence>
<dbReference type="EMBL" id="VFML01000001">
    <property type="protein sequence ID" value="TQJ01860.1"/>
    <property type="molecule type" value="Genomic_DNA"/>
</dbReference>
<gene>
    <name evidence="1" type="ORF">FB471_1576</name>
</gene>
<name>A0A542DFK9_AMYCI</name>
<keyword evidence="2" id="KW-1185">Reference proteome</keyword>
<proteinExistence type="predicted"/>
<comment type="caution">
    <text evidence="1">The sequence shown here is derived from an EMBL/GenBank/DDBJ whole genome shotgun (WGS) entry which is preliminary data.</text>
</comment>
<dbReference type="AlphaFoldDB" id="A0A542DFK9"/>
<protein>
    <submittedName>
        <fullName evidence="1">Uncharacterized protein</fullName>
    </submittedName>
</protein>
<organism evidence="1 2">
    <name type="scientific">Amycolatopsis cihanbeyliensis</name>
    <dbReference type="NCBI Taxonomy" id="1128664"/>
    <lineage>
        <taxon>Bacteria</taxon>
        <taxon>Bacillati</taxon>
        <taxon>Actinomycetota</taxon>
        <taxon>Actinomycetes</taxon>
        <taxon>Pseudonocardiales</taxon>
        <taxon>Pseudonocardiaceae</taxon>
        <taxon>Amycolatopsis</taxon>
    </lineage>
</organism>
<evidence type="ECO:0000313" key="2">
    <source>
        <dbReference type="Proteomes" id="UP000320876"/>
    </source>
</evidence>